<dbReference type="EMBL" id="CP157485">
    <property type="protein sequence ID" value="XBO47528.1"/>
    <property type="molecule type" value="Genomic_DNA"/>
</dbReference>
<protein>
    <submittedName>
        <fullName evidence="2">DUF5672 family protein</fullName>
    </submittedName>
</protein>
<evidence type="ECO:0000259" key="1">
    <source>
        <dbReference type="Pfam" id="PF18922"/>
    </source>
</evidence>
<proteinExistence type="predicted"/>
<sequence>MSSQNIVIVPLYKTDLNKYELISLQQCFHIFRDKTIIAVKPNGLDISPLLSRFPFSQVISFENHFFESIHGYNALMLSPVFYQAFLSYNFMLIYQPDTFAFADELDYWCAQGYDYIGAPWIKPLKPDNAVNRAIYNFKSYLYTKFNVTRDGLPKSKQFYNKTGNGGFSLRNIKLFYQLANEEKTLAQYYINLKNLAFNEDLFWSIEINRKKNRIRIPDYKTSLKFSIETFPEYGYKLIRKTIPFGCHAWEKHLEFWKDKIAAFGYKL</sequence>
<gene>
    <name evidence="2" type="ORF">ABEG20_19750</name>
</gene>
<feature type="domain" description="DUF5672" evidence="1">
    <location>
        <begin position="57"/>
        <end position="247"/>
    </location>
</feature>
<dbReference type="AlphaFoldDB" id="A0AAU7K4V5"/>
<dbReference type="InterPro" id="IPR043729">
    <property type="entry name" value="DUF5672"/>
</dbReference>
<reference evidence="2" key="1">
    <citation type="submission" date="2024-05" db="EMBL/GenBank/DDBJ databases">
        <authorList>
            <person name="Kim S."/>
            <person name="Heo J."/>
            <person name="Choi H."/>
            <person name="Choi Y."/>
            <person name="Kwon S.-W."/>
            <person name="Kim Y."/>
        </authorList>
    </citation>
    <scope>NUCLEOTIDE SEQUENCE</scope>
    <source>
        <strain evidence="2">KACC 23697</strain>
    </source>
</reference>
<name>A0AAU7K4V5_9SPHI</name>
<dbReference type="RefSeq" id="WP_406824953.1">
    <property type="nucleotide sequence ID" value="NZ_CP157485.1"/>
</dbReference>
<accession>A0AAU7K4V5</accession>
<evidence type="ECO:0000313" key="2">
    <source>
        <dbReference type="EMBL" id="XBO47528.1"/>
    </source>
</evidence>
<organism evidence="2">
    <name type="scientific">Pedobacter sp. KACC 23697</name>
    <dbReference type="NCBI Taxonomy" id="3149230"/>
    <lineage>
        <taxon>Bacteria</taxon>
        <taxon>Pseudomonadati</taxon>
        <taxon>Bacteroidota</taxon>
        <taxon>Sphingobacteriia</taxon>
        <taxon>Sphingobacteriales</taxon>
        <taxon>Sphingobacteriaceae</taxon>
        <taxon>Pedobacter</taxon>
    </lineage>
</organism>
<dbReference type="Pfam" id="PF18922">
    <property type="entry name" value="DUF5672"/>
    <property type="match status" value="1"/>
</dbReference>